<dbReference type="AlphaFoldDB" id="A0A399FYA1"/>
<dbReference type="SUPFAM" id="SSF57783">
    <property type="entry name" value="Zinc beta-ribbon"/>
    <property type="match status" value="1"/>
</dbReference>
<evidence type="ECO:0000313" key="2">
    <source>
        <dbReference type="EMBL" id="RII00436.1"/>
    </source>
</evidence>
<dbReference type="GO" id="GO:0005694">
    <property type="term" value="C:chromosome"/>
    <property type="evidence" value="ECO:0007669"/>
    <property type="project" value="InterPro"/>
</dbReference>
<name>A0A399FYA1_UNCN2</name>
<accession>A0A399FYA1</accession>
<dbReference type="Gene3D" id="3.30.65.10">
    <property type="entry name" value="Bacterial Topoisomerase I, domain 1"/>
    <property type="match status" value="2"/>
</dbReference>
<dbReference type="Pfam" id="PF01396">
    <property type="entry name" value="Zn_ribbon_Top1"/>
    <property type="match status" value="2"/>
</dbReference>
<sequence>MVIKWGRNGRFIACSAYPSCKNTKSIGTGVKCPSQDCGGELVERRARKKGARLFYGCSRYPECKFVTSYLKKI</sequence>
<dbReference type="InterPro" id="IPR013498">
    <property type="entry name" value="Topo_IA_Znf"/>
</dbReference>
<organism evidence="2 3">
    <name type="scientific">candidate division NPL-UPA2 bacterium Unc8</name>
    <dbReference type="NCBI Taxonomy" id="1980939"/>
    <lineage>
        <taxon>Bacteria</taxon>
    </lineage>
</organism>
<reference evidence="2 3" key="1">
    <citation type="submission" date="2018-08" db="EMBL/GenBank/DDBJ databases">
        <title>Draft genome of candidate division NPL-UPA2 bacterium Unc8 that adapted to ultra-basic serpentinizing groundwater.</title>
        <authorList>
            <person name="Ishii S."/>
            <person name="Suzuki S."/>
            <person name="Nealson K.H."/>
        </authorList>
    </citation>
    <scope>NUCLEOTIDE SEQUENCE [LARGE SCALE GENOMIC DNA]</scope>
    <source>
        <strain evidence="2">Unc8</strain>
    </source>
</reference>
<protein>
    <recommendedName>
        <fullName evidence="1">DNA topoisomerase type IA zn finger domain-containing protein</fullName>
    </recommendedName>
</protein>
<gene>
    <name evidence="2" type="ORF">B9J77_02840</name>
</gene>
<evidence type="ECO:0000313" key="3">
    <source>
        <dbReference type="Proteomes" id="UP000266287"/>
    </source>
</evidence>
<feature type="domain" description="DNA topoisomerase type IA zn finger" evidence="1">
    <location>
        <begin position="1"/>
        <end position="26"/>
    </location>
</feature>
<dbReference type="GO" id="GO:0006265">
    <property type="term" value="P:DNA topological change"/>
    <property type="evidence" value="ECO:0007669"/>
    <property type="project" value="InterPro"/>
</dbReference>
<proteinExistence type="predicted"/>
<evidence type="ECO:0000259" key="1">
    <source>
        <dbReference type="Pfam" id="PF01396"/>
    </source>
</evidence>
<dbReference type="EMBL" id="NDHY01000004">
    <property type="protein sequence ID" value="RII00436.1"/>
    <property type="molecule type" value="Genomic_DNA"/>
</dbReference>
<dbReference type="GO" id="GO:0003916">
    <property type="term" value="F:DNA topoisomerase activity"/>
    <property type="evidence" value="ECO:0007669"/>
    <property type="project" value="InterPro"/>
</dbReference>
<feature type="domain" description="DNA topoisomerase type IA zn finger" evidence="1">
    <location>
        <begin position="30"/>
        <end position="69"/>
    </location>
</feature>
<dbReference type="Proteomes" id="UP000266287">
    <property type="component" value="Unassembled WGS sequence"/>
</dbReference>
<dbReference type="GO" id="GO:0003677">
    <property type="term" value="F:DNA binding"/>
    <property type="evidence" value="ECO:0007669"/>
    <property type="project" value="InterPro"/>
</dbReference>
<comment type="caution">
    <text evidence="2">The sequence shown here is derived from an EMBL/GenBank/DDBJ whole genome shotgun (WGS) entry which is preliminary data.</text>
</comment>